<evidence type="ECO:0008006" key="6">
    <source>
        <dbReference type="Google" id="ProtNLM"/>
    </source>
</evidence>
<dbReference type="EMBL" id="JBDJPC010000001">
    <property type="protein sequence ID" value="KAL1516667.1"/>
    <property type="molecule type" value="Genomic_DNA"/>
</dbReference>
<dbReference type="SMART" id="SM00595">
    <property type="entry name" value="MADF"/>
    <property type="match status" value="1"/>
</dbReference>
<dbReference type="Pfam" id="PF10545">
    <property type="entry name" value="MADF_DNA_bdg"/>
    <property type="match status" value="1"/>
</dbReference>
<dbReference type="PANTHER" id="PTHR12243:SF67">
    <property type="entry name" value="COREPRESSOR OF PANGOLIN, ISOFORM A-RELATED"/>
    <property type="match status" value="1"/>
</dbReference>
<dbReference type="GO" id="GO:0005634">
    <property type="term" value="C:nucleus"/>
    <property type="evidence" value="ECO:0007669"/>
    <property type="project" value="UniProtKB-SubCell"/>
</dbReference>
<evidence type="ECO:0000313" key="4">
    <source>
        <dbReference type="EMBL" id="KAL1516667.1"/>
    </source>
</evidence>
<evidence type="ECO:0000313" key="5">
    <source>
        <dbReference type="Proteomes" id="UP001566132"/>
    </source>
</evidence>
<dbReference type="PANTHER" id="PTHR12243">
    <property type="entry name" value="MADF DOMAIN TRANSCRIPTION FACTOR"/>
    <property type="match status" value="1"/>
</dbReference>
<accession>A0ABD1FBN3</accession>
<dbReference type="PROSITE" id="PS51029">
    <property type="entry name" value="MADF"/>
    <property type="match status" value="1"/>
</dbReference>
<name>A0ABD1FBN3_HYPHA</name>
<dbReference type="InterPro" id="IPR039353">
    <property type="entry name" value="TF_Adf1"/>
</dbReference>
<dbReference type="InterPro" id="IPR006578">
    <property type="entry name" value="MADF-dom"/>
</dbReference>
<comment type="subcellular location">
    <subcellularLocation>
        <location evidence="1">Nucleus</location>
    </subcellularLocation>
</comment>
<protein>
    <recommendedName>
        <fullName evidence="6">Transcription factor Adf-1</fullName>
    </recommendedName>
</protein>
<sequence>MDVEKFIKLIQEHKCLWDQSDSTYNSRDHQGASWRKISNELKIPENDLKIKWRGLRDSFGRKLKILTKQSDEGTESKIKWRYFKMLMFLNGNISRREFKSNTSDICEDMESHERWDSSPSTSFDAVLSPAALVSSQASLQNHVKISNKTFKNSLRDKLEKSRPLDDIETQHELQVEKKRLKCFEEIPDNSDAQFLMSLLPYLNDIPKQHKLIVRGKLQKVLIDEGLF</sequence>
<dbReference type="InterPro" id="IPR004210">
    <property type="entry name" value="BESS_motif"/>
</dbReference>
<keyword evidence="1" id="KW-0539">Nucleus</keyword>
<feature type="domain" description="BESS" evidence="3">
    <location>
        <begin position="188"/>
        <end position="227"/>
    </location>
</feature>
<feature type="domain" description="MADF" evidence="2">
    <location>
        <begin position="5"/>
        <end position="94"/>
    </location>
</feature>
<evidence type="ECO:0000259" key="3">
    <source>
        <dbReference type="PROSITE" id="PS51031"/>
    </source>
</evidence>
<dbReference type="AlphaFoldDB" id="A0ABD1FBN3"/>
<dbReference type="Proteomes" id="UP001566132">
    <property type="component" value="Unassembled WGS sequence"/>
</dbReference>
<gene>
    <name evidence="4" type="ORF">ABEB36_000550</name>
</gene>
<organism evidence="4 5">
    <name type="scientific">Hypothenemus hampei</name>
    <name type="common">Coffee berry borer</name>
    <dbReference type="NCBI Taxonomy" id="57062"/>
    <lineage>
        <taxon>Eukaryota</taxon>
        <taxon>Metazoa</taxon>
        <taxon>Ecdysozoa</taxon>
        <taxon>Arthropoda</taxon>
        <taxon>Hexapoda</taxon>
        <taxon>Insecta</taxon>
        <taxon>Pterygota</taxon>
        <taxon>Neoptera</taxon>
        <taxon>Endopterygota</taxon>
        <taxon>Coleoptera</taxon>
        <taxon>Polyphaga</taxon>
        <taxon>Cucujiformia</taxon>
        <taxon>Curculionidae</taxon>
        <taxon>Scolytinae</taxon>
        <taxon>Hypothenemus</taxon>
    </lineage>
</organism>
<evidence type="ECO:0000259" key="2">
    <source>
        <dbReference type="PROSITE" id="PS51029"/>
    </source>
</evidence>
<keyword evidence="5" id="KW-1185">Reference proteome</keyword>
<reference evidence="4 5" key="1">
    <citation type="submission" date="2024-05" db="EMBL/GenBank/DDBJ databases">
        <title>Genetic variation in Jamaican populations of the coffee berry borer (Hypothenemus hampei).</title>
        <authorList>
            <person name="Errbii M."/>
            <person name="Myrie A."/>
        </authorList>
    </citation>
    <scope>NUCLEOTIDE SEQUENCE [LARGE SCALE GENOMIC DNA]</scope>
    <source>
        <strain evidence="4">JA-Hopewell-2020-01-JO</strain>
        <tissue evidence="4">Whole body</tissue>
    </source>
</reference>
<evidence type="ECO:0000256" key="1">
    <source>
        <dbReference type="PROSITE-ProRule" id="PRU00371"/>
    </source>
</evidence>
<dbReference type="PROSITE" id="PS51031">
    <property type="entry name" value="BESS"/>
    <property type="match status" value="1"/>
</dbReference>
<comment type="caution">
    <text evidence="4">The sequence shown here is derived from an EMBL/GenBank/DDBJ whole genome shotgun (WGS) entry which is preliminary data.</text>
</comment>
<proteinExistence type="predicted"/>